<dbReference type="EMBL" id="BMRE01000001">
    <property type="protein sequence ID" value="GGU16216.1"/>
    <property type="molecule type" value="Genomic_DNA"/>
</dbReference>
<reference evidence="2" key="1">
    <citation type="journal article" date="2019" name="Int. J. Syst. Evol. Microbiol.">
        <title>The Global Catalogue of Microorganisms (GCM) 10K type strain sequencing project: providing services to taxonomists for standard genome sequencing and annotation.</title>
        <authorList>
            <consortium name="The Broad Institute Genomics Platform"/>
            <consortium name="The Broad Institute Genome Sequencing Center for Infectious Disease"/>
            <person name="Wu L."/>
            <person name="Ma J."/>
        </authorList>
    </citation>
    <scope>NUCLEOTIDE SEQUENCE [LARGE SCALE GENOMIC DNA]</scope>
    <source>
        <strain evidence="2">JCM 3296</strain>
    </source>
</reference>
<evidence type="ECO:0000313" key="2">
    <source>
        <dbReference type="Proteomes" id="UP000649573"/>
    </source>
</evidence>
<keyword evidence="2" id="KW-1185">Reference proteome</keyword>
<sequence>MADGAKQVSPRVAATSSESKRVALCFAGVVGLTPPWCADFGIVVENPDE</sequence>
<name>A0ABQ2UAH9_9PSEU</name>
<gene>
    <name evidence="1" type="ORF">GCM10010178_04820</name>
</gene>
<dbReference type="RefSeq" id="WP_189251816.1">
    <property type="nucleotide sequence ID" value="NZ_BMRE01000001.1"/>
</dbReference>
<protein>
    <submittedName>
        <fullName evidence="1">Uncharacterized protein</fullName>
    </submittedName>
</protein>
<accession>A0ABQ2UAH9</accession>
<dbReference type="Proteomes" id="UP000649573">
    <property type="component" value="Unassembled WGS sequence"/>
</dbReference>
<organism evidence="1 2">
    <name type="scientific">Lentzea flava</name>
    <dbReference type="NCBI Taxonomy" id="103732"/>
    <lineage>
        <taxon>Bacteria</taxon>
        <taxon>Bacillati</taxon>
        <taxon>Actinomycetota</taxon>
        <taxon>Actinomycetes</taxon>
        <taxon>Pseudonocardiales</taxon>
        <taxon>Pseudonocardiaceae</taxon>
        <taxon>Lentzea</taxon>
    </lineage>
</organism>
<comment type="caution">
    <text evidence="1">The sequence shown here is derived from an EMBL/GenBank/DDBJ whole genome shotgun (WGS) entry which is preliminary data.</text>
</comment>
<proteinExistence type="predicted"/>
<evidence type="ECO:0000313" key="1">
    <source>
        <dbReference type="EMBL" id="GGU16216.1"/>
    </source>
</evidence>